<evidence type="ECO:0000313" key="5">
    <source>
        <dbReference type="Proteomes" id="UP000033540"/>
    </source>
</evidence>
<dbReference type="InterPro" id="IPR029063">
    <property type="entry name" value="SAM-dependent_MTases_sf"/>
</dbReference>
<evidence type="ECO:0000256" key="1">
    <source>
        <dbReference type="ARBA" id="ARBA00022603"/>
    </source>
</evidence>
<dbReference type="STRING" id="1403190.A0A0F0ILQ2"/>
<proteinExistence type="predicted"/>
<name>A0A0F0ILQ2_ASPPU</name>
<dbReference type="GO" id="GO:0008168">
    <property type="term" value="F:methyltransferase activity"/>
    <property type="evidence" value="ECO:0007669"/>
    <property type="project" value="UniProtKB-KW"/>
</dbReference>
<dbReference type="Gene3D" id="3.40.50.150">
    <property type="entry name" value="Vaccinia Virus protein VP39"/>
    <property type="match status" value="1"/>
</dbReference>
<evidence type="ECO:0000259" key="3">
    <source>
        <dbReference type="Pfam" id="PF13649"/>
    </source>
</evidence>
<dbReference type="PANTHER" id="PTHR43861">
    <property type="entry name" value="TRANS-ACONITATE 2-METHYLTRANSFERASE-RELATED"/>
    <property type="match status" value="1"/>
</dbReference>
<dbReference type="AlphaFoldDB" id="A0A0F0ILQ2"/>
<dbReference type="GO" id="GO:0032259">
    <property type="term" value="P:methylation"/>
    <property type="evidence" value="ECO:0007669"/>
    <property type="project" value="UniProtKB-KW"/>
</dbReference>
<dbReference type="Proteomes" id="UP000033540">
    <property type="component" value="Unassembled WGS sequence"/>
</dbReference>
<comment type="caution">
    <text evidence="4">The sequence shown here is derived from an EMBL/GenBank/DDBJ whole genome shotgun (WGS) entry which is preliminary data.</text>
</comment>
<dbReference type="PANTHER" id="PTHR43861:SF1">
    <property type="entry name" value="TRANS-ACONITATE 2-METHYLTRANSFERASE"/>
    <property type="match status" value="1"/>
</dbReference>
<sequence>MSQTQAGQKDYWSSETYEAAASFVPHFADTLVQSIDFKPTDQILDIGCGDGKYTSRFASAVSYVLGVDSSPSMIAQAKTLDYCGTATDFRIVDCRHLEESAEVMQGNWDKVTSNAALHWILNDSTTRMSTLKNIFRSMKPGGTFFFEMCGHGNAPEMTTAFMFALVDHGVPIETVEAAWALFYPSDVYMKKALESVGFQVKMIALNPQPVELTANENGGLEGFLRLIGAQMLDLLDTEERKDSAIKQMCRMLRFGTTREDGSQWITYTSLRCVAVKP</sequence>
<reference evidence="4 5" key="1">
    <citation type="submission" date="2015-02" db="EMBL/GenBank/DDBJ databases">
        <title>Draft genome sequence of Aspergillus parasiticus SU-1.</title>
        <authorList>
            <person name="Yu J."/>
            <person name="Fedorova N."/>
            <person name="Yin Y."/>
            <person name="Losada L."/>
            <person name="Zafar N."/>
            <person name="Taujale R."/>
            <person name="Ehrlich K.C."/>
            <person name="Bhatnagar D."/>
            <person name="Cleveland T.E."/>
            <person name="Bennett J.W."/>
            <person name="Nierman W.C."/>
        </authorList>
    </citation>
    <scope>NUCLEOTIDE SEQUENCE [LARGE SCALE GENOMIC DNA]</scope>
    <source>
        <strain evidence="5">ATCC 56775 / NRRL 5862 / SRRC 143 / SU-1</strain>
    </source>
</reference>
<dbReference type="CDD" id="cd02440">
    <property type="entry name" value="AdoMet_MTases"/>
    <property type="match status" value="1"/>
</dbReference>
<keyword evidence="2 4" id="KW-0808">Transferase</keyword>
<accession>A0A0F0ILQ2</accession>
<dbReference type="SUPFAM" id="SSF53335">
    <property type="entry name" value="S-adenosyl-L-methionine-dependent methyltransferases"/>
    <property type="match status" value="1"/>
</dbReference>
<evidence type="ECO:0000313" key="4">
    <source>
        <dbReference type="EMBL" id="KJK68739.1"/>
    </source>
</evidence>
<feature type="domain" description="Methyltransferase" evidence="3">
    <location>
        <begin position="43"/>
        <end position="142"/>
    </location>
</feature>
<organism evidence="4 5">
    <name type="scientific">Aspergillus parasiticus (strain ATCC 56775 / NRRL 5862 / SRRC 143 / SU-1)</name>
    <dbReference type="NCBI Taxonomy" id="1403190"/>
    <lineage>
        <taxon>Eukaryota</taxon>
        <taxon>Fungi</taxon>
        <taxon>Dikarya</taxon>
        <taxon>Ascomycota</taxon>
        <taxon>Pezizomycotina</taxon>
        <taxon>Eurotiomycetes</taxon>
        <taxon>Eurotiomycetidae</taxon>
        <taxon>Eurotiales</taxon>
        <taxon>Aspergillaceae</taxon>
        <taxon>Aspergillus</taxon>
        <taxon>Aspergillus subgen. Circumdati</taxon>
    </lineage>
</organism>
<dbReference type="OrthoDB" id="66144at2759"/>
<dbReference type="Pfam" id="PF13649">
    <property type="entry name" value="Methyltransf_25"/>
    <property type="match status" value="1"/>
</dbReference>
<dbReference type="InterPro" id="IPR041698">
    <property type="entry name" value="Methyltransf_25"/>
</dbReference>
<gene>
    <name evidence="4" type="ORF">P875_00075744</name>
</gene>
<dbReference type="EMBL" id="JZEE01000026">
    <property type="protein sequence ID" value="KJK68739.1"/>
    <property type="molecule type" value="Genomic_DNA"/>
</dbReference>
<evidence type="ECO:0000256" key="2">
    <source>
        <dbReference type="ARBA" id="ARBA00022679"/>
    </source>
</evidence>
<keyword evidence="1 4" id="KW-0489">Methyltransferase</keyword>
<protein>
    <submittedName>
        <fullName evidence="4">Methyltransferase domain protein</fullName>
    </submittedName>
</protein>